<comment type="caution">
    <text evidence="2">The sequence shown here is derived from an EMBL/GenBank/DDBJ whole genome shotgun (WGS) entry which is preliminary data.</text>
</comment>
<name>A0A151N2H9_ALLMI</name>
<dbReference type="EMBL" id="AKHW03004113">
    <property type="protein sequence ID" value="KYO31036.1"/>
    <property type="molecule type" value="Genomic_DNA"/>
</dbReference>
<gene>
    <name evidence="2" type="ORF">Y1Q_0016410</name>
</gene>
<keyword evidence="3" id="KW-1185">Reference proteome</keyword>
<proteinExistence type="predicted"/>
<feature type="region of interest" description="Disordered" evidence="1">
    <location>
        <begin position="30"/>
        <end position="59"/>
    </location>
</feature>
<evidence type="ECO:0000313" key="2">
    <source>
        <dbReference type="EMBL" id="KYO31036.1"/>
    </source>
</evidence>
<dbReference type="Proteomes" id="UP000050525">
    <property type="component" value="Unassembled WGS sequence"/>
</dbReference>
<evidence type="ECO:0000313" key="3">
    <source>
        <dbReference type="Proteomes" id="UP000050525"/>
    </source>
</evidence>
<sequence length="157" mass="18068">METVLFLYLQICQRTDPEVALSEKQSFIEKNNPCKTPRGIDPNKEYAPETPTEPQPPIRLQKGKTARLLKVGKPAFLRTNDSRRYNAIHGKAEGDTIFLHENLNQELPVVLQRVLWPHCSSEDRLSRKDLLEFVPKLSQALLGLIRLVHSLRKEVDF</sequence>
<reference evidence="2 3" key="1">
    <citation type="journal article" date="2012" name="Genome Biol.">
        <title>Sequencing three crocodilian genomes to illuminate the evolution of archosaurs and amniotes.</title>
        <authorList>
            <person name="St John J.A."/>
            <person name="Braun E.L."/>
            <person name="Isberg S.R."/>
            <person name="Miles L.G."/>
            <person name="Chong A.Y."/>
            <person name="Gongora J."/>
            <person name="Dalzell P."/>
            <person name="Moran C."/>
            <person name="Bed'hom B."/>
            <person name="Abzhanov A."/>
            <person name="Burgess S.C."/>
            <person name="Cooksey A.M."/>
            <person name="Castoe T.A."/>
            <person name="Crawford N.G."/>
            <person name="Densmore L.D."/>
            <person name="Drew J.C."/>
            <person name="Edwards S.V."/>
            <person name="Faircloth B.C."/>
            <person name="Fujita M.K."/>
            <person name="Greenwold M.J."/>
            <person name="Hoffmann F.G."/>
            <person name="Howard J.M."/>
            <person name="Iguchi T."/>
            <person name="Janes D.E."/>
            <person name="Khan S.Y."/>
            <person name="Kohno S."/>
            <person name="de Koning A.J."/>
            <person name="Lance S.L."/>
            <person name="McCarthy F.M."/>
            <person name="McCormack J.E."/>
            <person name="Merchant M.E."/>
            <person name="Peterson D.G."/>
            <person name="Pollock D.D."/>
            <person name="Pourmand N."/>
            <person name="Raney B.J."/>
            <person name="Roessler K.A."/>
            <person name="Sanford J.R."/>
            <person name="Sawyer R.H."/>
            <person name="Schmidt C.J."/>
            <person name="Triplett E.W."/>
            <person name="Tuberville T.D."/>
            <person name="Venegas-Anaya M."/>
            <person name="Howard J.T."/>
            <person name="Jarvis E.D."/>
            <person name="Guillette L.J.Jr."/>
            <person name="Glenn T.C."/>
            <person name="Green R.E."/>
            <person name="Ray D.A."/>
        </authorList>
    </citation>
    <scope>NUCLEOTIDE SEQUENCE [LARGE SCALE GENOMIC DNA]</scope>
    <source>
        <strain evidence="2">KSC_2009_1</strain>
    </source>
</reference>
<organism evidence="2 3">
    <name type="scientific">Alligator mississippiensis</name>
    <name type="common">American alligator</name>
    <dbReference type="NCBI Taxonomy" id="8496"/>
    <lineage>
        <taxon>Eukaryota</taxon>
        <taxon>Metazoa</taxon>
        <taxon>Chordata</taxon>
        <taxon>Craniata</taxon>
        <taxon>Vertebrata</taxon>
        <taxon>Euteleostomi</taxon>
        <taxon>Archelosauria</taxon>
        <taxon>Archosauria</taxon>
        <taxon>Crocodylia</taxon>
        <taxon>Alligatoridae</taxon>
        <taxon>Alligatorinae</taxon>
        <taxon>Alligator</taxon>
    </lineage>
</organism>
<evidence type="ECO:0000256" key="1">
    <source>
        <dbReference type="SAM" id="MobiDB-lite"/>
    </source>
</evidence>
<protein>
    <submittedName>
        <fullName evidence="2">Uncharacterized protein</fullName>
    </submittedName>
</protein>
<dbReference type="AlphaFoldDB" id="A0A151N2H9"/>
<accession>A0A151N2H9</accession>